<evidence type="ECO:0000313" key="3">
    <source>
        <dbReference type="EMBL" id="CAE4607090.1"/>
    </source>
</evidence>
<reference evidence="2" key="1">
    <citation type="submission" date="2021-01" db="EMBL/GenBank/DDBJ databases">
        <authorList>
            <person name="Corre E."/>
            <person name="Pelletier E."/>
            <person name="Niang G."/>
            <person name="Scheremetjew M."/>
            <person name="Finn R."/>
            <person name="Kale V."/>
            <person name="Holt S."/>
            <person name="Cochrane G."/>
            <person name="Meng A."/>
            <person name="Brown T."/>
            <person name="Cohen L."/>
        </authorList>
    </citation>
    <scope>NUCLEOTIDE SEQUENCE</scope>
    <source>
        <strain evidence="2">CCMP3105</strain>
    </source>
</reference>
<feature type="region of interest" description="Disordered" evidence="1">
    <location>
        <begin position="94"/>
        <end position="154"/>
    </location>
</feature>
<dbReference type="EMBL" id="HBNR01045856">
    <property type="protein sequence ID" value="CAE4607087.1"/>
    <property type="molecule type" value="Transcribed_RNA"/>
</dbReference>
<proteinExistence type="predicted"/>
<evidence type="ECO:0000256" key="1">
    <source>
        <dbReference type="SAM" id="MobiDB-lite"/>
    </source>
</evidence>
<organism evidence="2">
    <name type="scientific">Alexandrium monilatum</name>
    <dbReference type="NCBI Taxonomy" id="311494"/>
    <lineage>
        <taxon>Eukaryota</taxon>
        <taxon>Sar</taxon>
        <taxon>Alveolata</taxon>
        <taxon>Dinophyceae</taxon>
        <taxon>Gonyaulacales</taxon>
        <taxon>Pyrocystaceae</taxon>
        <taxon>Alexandrium</taxon>
    </lineage>
</organism>
<dbReference type="AlphaFoldDB" id="A0A6T1EL72"/>
<name>A0A6T1EL72_9DINO</name>
<protein>
    <submittedName>
        <fullName evidence="2">Uncharacterized protein</fullName>
    </submittedName>
</protein>
<accession>A0A6T1EL72</accession>
<feature type="compositionally biased region" description="Basic and acidic residues" evidence="1">
    <location>
        <begin position="124"/>
        <end position="144"/>
    </location>
</feature>
<evidence type="ECO:0000313" key="2">
    <source>
        <dbReference type="EMBL" id="CAE4607087.1"/>
    </source>
</evidence>
<gene>
    <name evidence="2" type="ORF">AMON00008_LOCUS31915</name>
    <name evidence="3" type="ORF">AMON00008_LOCUS31917</name>
</gene>
<sequence length="154" mass="16401">MGAEGSTFCSVSSPAGYLDTDSMCSCAPAGNKFESKRMHVMSANSIHADRINPWTKDLVANNSCGTCGSNTIAPTGYLADTPDHGAIVLDSRHGPLWIDDDKDTRPVDLDPGEQSSMRIPEAVARIKGEPKWEAHDKALSERRRGSSSGGSNPP</sequence>
<dbReference type="EMBL" id="HBNR01045858">
    <property type="protein sequence ID" value="CAE4607090.1"/>
    <property type="molecule type" value="Transcribed_RNA"/>
</dbReference>